<evidence type="ECO:0000313" key="3">
    <source>
        <dbReference type="Proteomes" id="UP000335636"/>
    </source>
</evidence>
<evidence type="ECO:0000313" key="2">
    <source>
        <dbReference type="EMBL" id="VTJ69288.1"/>
    </source>
</evidence>
<gene>
    <name evidence="2" type="ORF">MONAX_5E008579</name>
</gene>
<keyword evidence="3" id="KW-1185">Reference proteome</keyword>
<protein>
    <submittedName>
        <fullName evidence="2">Uncharacterized protein</fullName>
    </submittedName>
</protein>
<feature type="compositionally biased region" description="Basic and acidic residues" evidence="1">
    <location>
        <begin position="1"/>
        <end position="20"/>
    </location>
</feature>
<dbReference type="Proteomes" id="UP000335636">
    <property type="component" value="Unassembled WGS sequence"/>
</dbReference>
<proteinExistence type="predicted"/>
<accession>A0A5E4BI86</accession>
<evidence type="ECO:0000256" key="1">
    <source>
        <dbReference type="SAM" id="MobiDB-lite"/>
    </source>
</evidence>
<feature type="region of interest" description="Disordered" evidence="1">
    <location>
        <begin position="1"/>
        <end position="25"/>
    </location>
</feature>
<reference evidence="2" key="1">
    <citation type="submission" date="2019-04" db="EMBL/GenBank/DDBJ databases">
        <authorList>
            <person name="Alioto T."/>
            <person name="Alioto T."/>
        </authorList>
    </citation>
    <scope>NUCLEOTIDE SEQUENCE [LARGE SCALE GENOMIC DNA]</scope>
</reference>
<name>A0A5E4BI86_MARMO</name>
<comment type="caution">
    <text evidence="2">The sequence shown here is derived from an EMBL/GenBank/DDBJ whole genome shotgun (WGS) entry which is preliminary data.</text>
</comment>
<organism evidence="2 3">
    <name type="scientific">Marmota monax</name>
    <name type="common">Woodchuck</name>
    <dbReference type="NCBI Taxonomy" id="9995"/>
    <lineage>
        <taxon>Eukaryota</taxon>
        <taxon>Metazoa</taxon>
        <taxon>Chordata</taxon>
        <taxon>Craniata</taxon>
        <taxon>Vertebrata</taxon>
        <taxon>Euteleostomi</taxon>
        <taxon>Mammalia</taxon>
        <taxon>Eutheria</taxon>
        <taxon>Euarchontoglires</taxon>
        <taxon>Glires</taxon>
        <taxon>Rodentia</taxon>
        <taxon>Sciuromorpha</taxon>
        <taxon>Sciuridae</taxon>
        <taxon>Xerinae</taxon>
        <taxon>Marmotini</taxon>
        <taxon>Marmota</taxon>
    </lineage>
</organism>
<sequence>MQEARRLVGEAQKLRDRRQSDFSSPEALPGCFCQSGKAVPELGNPAREEIPGRPECKNVEQASMNFFAGADCKACRTEVRWVFPLLDFLIESLPPPWERFVGIFWVEIEYV</sequence>
<dbReference type="AlphaFoldDB" id="A0A5E4BI86"/>
<dbReference type="EMBL" id="CABDUW010000454">
    <property type="protein sequence ID" value="VTJ69288.1"/>
    <property type="molecule type" value="Genomic_DNA"/>
</dbReference>